<evidence type="ECO:0000256" key="3">
    <source>
        <dbReference type="ARBA" id="ARBA00022670"/>
    </source>
</evidence>
<feature type="binding site" evidence="6">
    <location>
        <position position="107"/>
    </location>
    <ligand>
        <name>a divalent metal cation</name>
        <dbReference type="ChEBI" id="CHEBI:60240"/>
        <label>2</label>
        <note>catalytic</note>
    </ligand>
</feature>
<evidence type="ECO:0000256" key="1">
    <source>
        <dbReference type="ARBA" id="ARBA00002521"/>
    </source>
</evidence>
<keyword evidence="5 6" id="KW-0378">Hydrolase</keyword>
<dbReference type="Pfam" id="PF00557">
    <property type="entry name" value="Peptidase_M24"/>
    <property type="match status" value="1"/>
</dbReference>
<evidence type="ECO:0000256" key="6">
    <source>
        <dbReference type="HAMAP-Rule" id="MF_01974"/>
    </source>
</evidence>
<comment type="function">
    <text evidence="1 6">Removes the N-terminal methionine from nascent proteins. The N-terminal methionine is often cleaved when the second residue in the primary sequence is small and uncharged (Met-Ala-, Cys, Gly, Pro, Ser, Thr, or Val). Requires deformylation of the N(alpha)-formylated initiator methionine before it can be hydrolyzed.</text>
</comment>
<feature type="binding site" evidence="6">
    <location>
        <position position="204"/>
    </location>
    <ligand>
        <name>a divalent metal cation</name>
        <dbReference type="ChEBI" id="CHEBI:60240"/>
        <label>2</label>
        <note>catalytic</note>
    </ligand>
</feature>
<keyword evidence="2 6" id="KW-0031">Aminopeptidase</keyword>
<feature type="binding site" evidence="6">
    <location>
        <position position="96"/>
    </location>
    <ligand>
        <name>a divalent metal cation</name>
        <dbReference type="ChEBI" id="CHEBI:60240"/>
        <label>1</label>
    </ligand>
</feature>
<comment type="cofactor">
    <cofactor evidence="6">
        <name>Co(2+)</name>
        <dbReference type="ChEBI" id="CHEBI:48828"/>
    </cofactor>
    <cofactor evidence="6">
        <name>Zn(2+)</name>
        <dbReference type="ChEBI" id="CHEBI:29105"/>
    </cofactor>
    <cofactor evidence="6">
        <name>Mn(2+)</name>
        <dbReference type="ChEBI" id="CHEBI:29035"/>
    </cofactor>
    <cofactor evidence="6">
        <name>Fe(2+)</name>
        <dbReference type="ChEBI" id="CHEBI:29033"/>
    </cofactor>
    <text evidence="6">Binds 2 divalent metal cations per subunit. Has a high-affinity and a low affinity metal-binding site. The true nature of the physiological cofactor is under debate. The enzyme is active with cobalt, zinc, manganese or divalent iron ions. Most likely, methionine aminopeptidases function as mononuclear Fe(2+)-metalloproteases under physiological conditions, and the catalytically relevant metal-binding site has been assigned to the histidine-containing high-affinity site.</text>
</comment>
<dbReference type="Gene3D" id="3.90.230.10">
    <property type="entry name" value="Creatinase/methionine aminopeptidase superfamily"/>
    <property type="match status" value="1"/>
</dbReference>
<feature type="binding site" evidence="6">
    <location>
        <position position="235"/>
    </location>
    <ligand>
        <name>a divalent metal cation</name>
        <dbReference type="ChEBI" id="CHEBI:60240"/>
        <label>1</label>
    </ligand>
</feature>
<dbReference type="InterPro" id="IPR036005">
    <property type="entry name" value="Creatinase/aminopeptidase-like"/>
</dbReference>
<dbReference type="GO" id="GO:0005829">
    <property type="term" value="C:cytosol"/>
    <property type="evidence" value="ECO:0007669"/>
    <property type="project" value="TreeGrafter"/>
</dbReference>
<dbReference type="SUPFAM" id="SSF55920">
    <property type="entry name" value="Creatinase/aminopeptidase"/>
    <property type="match status" value="1"/>
</dbReference>
<dbReference type="NCBIfam" id="TIGR00500">
    <property type="entry name" value="met_pdase_I"/>
    <property type="match status" value="1"/>
</dbReference>
<feature type="binding site" evidence="6">
    <location>
        <position position="235"/>
    </location>
    <ligand>
        <name>a divalent metal cation</name>
        <dbReference type="ChEBI" id="CHEBI:60240"/>
        <label>2</label>
        <note>catalytic</note>
    </ligand>
</feature>
<evidence type="ECO:0000259" key="8">
    <source>
        <dbReference type="Pfam" id="PF00557"/>
    </source>
</evidence>
<feature type="domain" description="Peptidase M24" evidence="8">
    <location>
        <begin position="12"/>
        <end position="242"/>
    </location>
</feature>
<dbReference type="InterPro" id="IPR002467">
    <property type="entry name" value="Pept_M24A_MAP1"/>
</dbReference>
<comment type="similarity">
    <text evidence="6">Belongs to the peptidase M24A family. Methionine aminopeptidase type 1 subfamily.</text>
</comment>
<dbReference type="GO" id="GO:0004239">
    <property type="term" value="F:initiator methionyl aminopeptidase activity"/>
    <property type="evidence" value="ECO:0007669"/>
    <property type="project" value="UniProtKB-UniRule"/>
</dbReference>
<organism evidence="9 10">
    <name type="scientific">Blastochloris viridis</name>
    <name type="common">Rhodopseudomonas viridis</name>
    <dbReference type="NCBI Taxonomy" id="1079"/>
    <lineage>
        <taxon>Bacteria</taxon>
        <taxon>Pseudomonadati</taxon>
        <taxon>Pseudomonadota</taxon>
        <taxon>Alphaproteobacteria</taxon>
        <taxon>Hyphomicrobiales</taxon>
        <taxon>Blastochloridaceae</taxon>
        <taxon>Blastochloris</taxon>
    </lineage>
</organism>
<name>A0A6N4R3Z8_BLAVI</name>
<sequence length="261" mass="28652">MKMVPKNSVELQKMRAAGQMAARVLDYITPFVVEGANTLDIDAKIEKFILDNGAKSATIGYKGYKHASCISLNDVVCHGIPSKTIVLKNGDILNIDVTVIVDGFYGDTSRMYWIGEVSETAKKLTRVTYEAMMAGINVVKAGLPLNEIGNAIDAHVNPYGYGIVREYCGHGLGRKFHEDPMVLHYATHQPKAPLLRKGITFTVEPMINTGTWRTFTEADGWTVKSADGSLSAQFEHSVAVTEDGVEILTESPMGYKYPPYV</sequence>
<dbReference type="EC" id="3.4.11.18" evidence="6 7"/>
<evidence type="ECO:0000313" key="10">
    <source>
        <dbReference type="Proteomes" id="UP000320948"/>
    </source>
</evidence>
<feature type="binding site" evidence="6">
    <location>
        <position position="107"/>
    </location>
    <ligand>
        <name>a divalent metal cation</name>
        <dbReference type="ChEBI" id="CHEBI:60240"/>
        <label>1</label>
    </ligand>
</feature>
<dbReference type="Proteomes" id="UP000320948">
    <property type="component" value="Unassembled WGS sequence"/>
</dbReference>
<dbReference type="InterPro" id="IPR000994">
    <property type="entry name" value="Pept_M24"/>
</dbReference>
<feature type="binding site" evidence="6">
    <location>
        <position position="170"/>
    </location>
    <ligand>
        <name>a divalent metal cation</name>
        <dbReference type="ChEBI" id="CHEBI:60240"/>
        <label>2</label>
        <note>catalytic</note>
    </ligand>
</feature>
<keyword evidence="3 6" id="KW-0645">Protease</keyword>
<dbReference type="CDD" id="cd01086">
    <property type="entry name" value="MetAP1"/>
    <property type="match status" value="1"/>
</dbReference>
<accession>A0A6N4R3Z8</accession>
<evidence type="ECO:0000256" key="4">
    <source>
        <dbReference type="ARBA" id="ARBA00022723"/>
    </source>
</evidence>
<feature type="binding site" evidence="6">
    <location>
        <position position="78"/>
    </location>
    <ligand>
        <name>substrate</name>
    </ligand>
</feature>
<comment type="catalytic activity">
    <reaction evidence="6 7">
        <text>Release of N-terminal amino acids, preferentially methionine, from peptides and arylamides.</text>
        <dbReference type="EC" id="3.4.11.18"/>
    </reaction>
</comment>
<reference evidence="9 10" key="1">
    <citation type="journal article" date="2017" name="Nat. Commun.">
        <title>In situ click chemistry generation of cyclooxygenase-2 inhibitors.</title>
        <authorList>
            <person name="Bhardwaj A."/>
            <person name="Kaur J."/>
            <person name="Wuest M."/>
            <person name="Wuest F."/>
        </authorList>
    </citation>
    <scope>NUCLEOTIDE SEQUENCE [LARGE SCALE GENOMIC DNA]</scope>
    <source>
        <strain evidence="9">S2_018_000_R2_106</strain>
    </source>
</reference>
<dbReference type="GO" id="GO:0070006">
    <property type="term" value="F:metalloaminopeptidase activity"/>
    <property type="evidence" value="ECO:0007669"/>
    <property type="project" value="UniProtKB-UniRule"/>
</dbReference>
<dbReference type="InterPro" id="IPR001714">
    <property type="entry name" value="Pept_M24_MAP"/>
</dbReference>
<dbReference type="HAMAP" id="MF_01974">
    <property type="entry name" value="MetAP_1"/>
    <property type="match status" value="1"/>
</dbReference>
<evidence type="ECO:0000256" key="5">
    <source>
        <dbReference type="ARBA" id="ARBA00022801"/>
    </source>
</evidence>
<comment type="caution">
    <text evidence="9">The sequence shown here is derived from an EMBL/GenBank/DDBJ whole genome shotgun (WGS) entry which is preliminary data.</text>
</comment>
<keyword evidence="4 6" id="KW-0479">Metal-binding</keyword>
<proteinExistence type="inferred from homology"/>
<evidence type="ECO:0000313" key="9">
    <source>
        <dbReference type="EMBL" id="TKW61450.1"/>
    </source>
</evidence>
<dbReference type="GO" id="GO:0006508">
    <property type="term" value="P:proteolysis"/>
    <property type="evidence" value="ECO:0007669"/>
    <property type="project" value="UniProtKB-KW"/>
</dbReference>
<dbReference type="PANTHER" id="PTHR43330">
    <property type="entry name" value="METHIONINE AMINOPEPTIDASE"/>
    <property type="match status" value="1"/>
</dbReference>
<evidence type="ECO:0000256" key="2">
    <source>
        <dbReference type="ARBA" id="ARBA00022438"/>
    </source>
</evidence>
<dbReference type="AlphaFoldDB" id="A0A6N4R3Z8"/>
<gene>
    <name evidence="6 9" type="primary">map</name>
    <name evidence="9" type="ORF">DI628_02185</name>
</gene>
<dbReference type="PANTHER" id="PTHR43330:SF27">
    <property type="entry name" value="METHIONINE AMINOPEPTIDASE"/>
    <property type="match status" value="1"/>
</dbReference>
<protein>
    <recommendedName>
        <fullName evidence="6 7">Methionine aminopeptidase</fullName>
        <shortName evidence="6">MAP</shortName>
        <shortName evidence="6">MetAP</shortName>
        <ecNumber evidence="6 7">3.4.11.18</ecNumber>
    </recommendedName>
    <alternativeName>
        <fullName evidence="6">Peptidase M</fullName>
    </alternativeName>
</protein>
<dbReference type="EMBL" id="VAFM01000001">
    <property type="protein sequence ID" value="TKW61450.1"/>
    <property type="molecule type" value="Genomic_DNA"/>
</dbReference>
<dbReference type="PROSITE" id="PS00680">
    <property type="entry name" value="MAP_1"/>
    <property type="match status" value="1"/>
</dbReference>
<dbReference type="GO" id="GO:0046872">
    <property type="term" value="F:metal ion binding"/>
    <property type="evidence" value="ECO:0007669"/>
    <property type="project" value="UniProtKB-UniRule"/>
</dbReference>
<dbReference type="PRINTS" id="PR00599">
    <property type="entry name" value="MAPEPTIDASE"/>
</dbReference>
<feature type="binding site" evidence="6">
    <location>
        <position position="177"/>
    </location>
    <ligand>
        <name>substrate</name>
    </ligand>
</feature>
<evidence type="ECO:0000256" key="7">
    <source>
        <dbReference type="RuleBase" id="RU003653"/>
    </source>
</evidence>
<comment type="subunit">
    <text evidence="6">Monomer.</text>
</comment>